<name>A0A4Q7MVS5_9BACT</name>
<evidence type="ECO:0000313" key="2">
    <source>
        <dbReference type="Proteomes" id="UP000293874"/>
    </source>
</evidence>
<keyword evidence="2" id="KW-1185">Reference proteome</keyword>
<protein>
    <submittedName>
        <fullName evidence="1">Uncharacterized protein</fullName>
    </submittedName>
</protein>
<sequence>MRILIQLVFFLFICSRLYAQNGRDTILLPLRILQGTPPIISQLATERVENITSFRHIPPGYKFWCIRQWTVVYLQELREQALTGKITTDRFEDYAKSVAMIDSPYKSVSSAILPGNKVAFFTGIDTTGKKIIIADANNNKDFNDDKIWTFDTSYFSRPFRSAGFLPTVNLDIQYFDRLTGAVTKIATPVMLNPFEYYNEDFESDPKERILDLVIECTRYRQTDLKLNGEKYTIYLCNNHNELPFTDRTNTNLLVETSAGKKKFYKLFDNLELGDSKYKIGGLKDEAELILIKIN</sequence>
<gene>
    <name evidence="1" type="ORF">EV199_4049</name>
</gene>
<organism evidence="1 2">
    <name type="scientific">Pseudobacter ginsenosidimutans</name>
    <dbReference type="NCBI Taxonomy" id="661488"/>
    <lineage>
        <taxon>Bacteria</taxon>
        <taxon>Pseudomonadati</taxon>
        <taxon>Bacteroidota</taxon>
        <taxon>Chitinophagia</taxon>
        <taxon>Chitinophagales</taxon>
        <taxon>Chitinophagaceae</taxon>
        <taxon>Pseudobacter</taxon>
    </lineage>
</organism>
<dbReference type="AlphaFoldDB" id="A0A4Q7MVS5"/>
<accession>A0A4Q7MVS5</accession>
<dbReference type="Proteomes" id="UP000293874">
    <property type="component" value="Unassembled WGS sequence"/>
</dbReference>
<dbReference type="RefSeq" id="WP_130542582.1">
    <property type="nucleotide sequence ID" value="NZ_CP042431.1"/>
</dbReference>
<evidence type="ECO:0000313" key="1">
    <source>
        <dbReference type="EMBL" id="RZS72134.1"/>
    </source>
</evidence>
<comment type="caution">
    <text evidence="1">The sequence shown here is derived from an EMBL/GenBank/DDBJ whole genome shotgun (WGS) entry which is preliminary data.</text>
</comment>
<reference evidence="1 2" key="1">
    <citation type="submission" date="2019-02" db="EMBL/GenBank/DDBJ databases">
        <title>Genomic Encyclopedia of Type Strains, Phase IV (KMG-IV): sequencing the most valuable type-strain genomes for metagenomic binning, comparative biology and taxonomic classification.</title>
        <authorList>
            <person name="Goeker M."/>
        </authorList>
    </citation>
    <scope>NUCLEOTIDE SEQUENCE [LARGE SCALE GENOMIC DNA]</scope>
    <source>
        <strain evidence="1 2">DSM 18116</strain>
    </source>
</reference>
<dbReference type="EMBL" id="SGXA01000002">
    <property type="protein sequence ID" value="RZS72134.1"/>
    <property type="molecule type" value="Genomic_DNA"/>
</dbReference>
<proteinExistence type="predicted"/>